<dbReference type="SUPFAM" id="SSF56672">
    <property type="entry name" value="DNA/RNA polymerases"/>
    <property type="match status" value="1"/>
</dbReference>
<name>A0A8B8GFD4_9HEMI</name>
<dbReference type="GO" id="GO:0071897">
    <property type="term" value="P:DNA biosynthetic process"/>
    <property type="evidence" value="ECO:0007669"/>
    <property type="project" value="UniProtKB-ARBA"/>
</dbReference>
<evidence type="ECO:0000259" key="1">
    <source>
        <dbReference type="Pfam" id="PF00078"/>
    </source>
</evidence>
<evidence type="ECO:0000313" key="3">
    <source>
        <dbReference type="Proteomes" id="UP000694846"/>
    </source>
</evidence>
<accession>A0A8B8GFD4</accession>
<dbReference type="Pfam" id="PF03372">
    <property type="entry name" value="Exo_endo_phos"/>
    <property type="match status" value="1"/>
</dbReference>
<dbReference type="GeneID" id="112691510"/>
<dbReference type="InterPro" id="IPR000477">
    <property type="entry name" value="RT_dom"/>
</dbReference>
<dbReference type="Proteomes" id="UP000694846">
    <property type="component" value="Unplaced"/>
</dbReference>
<dbReference type="InterPro" id="IPR005135">
    <property type="entry name" value="Endo/exonuclease/phosphatase"/>
</dbReference>
<dbReference type="RefSeq" id="XP_025421560.1">
    <property type="nucleotide sequence ID" value="XM_025565775.1"/>
</dbReference>
<reference evidence="4" key="1">
    <citation type="submission" date="2025-08" db="UniProtKB">
        <authorList>
            <consortium name="RefSeq"/>
        </authorList>
    </citation>
    <scope>IDENTIFICATION</scope>
    <source>
        <tissue evidence="4">Whole body</tissue>
    </source>
</reference>
<dbReference type="Pfam" id="PF00078">
    <property type="entry name" value="RVT_1"/>
    <property type="match status" value="1"/>
</dbReference>
<sequence>MSLSHEQLVTDIVANCVKALLNLLNYQLLKPGAAQNIVKEIEKYKVKLVALQEIRWDDTGTIDIQETTILYGKCNEQRQFGTGFAVHKSLIPNIREFKDINPRISLLTMKAHFFEITFINVHAPSEDKPQEEKDDFYVNLDLTLNALPQYRIKIVLGDLNAKIGKEAVFRPIIGSHSLHETTNDNGLRLIDFACGNGLVVKSTMFPHKNIYKGTWMSPDGRYVNQIDHVLVSVRFKNCIQDIRTMRGADGDSDHYLVKGKMKVKIKKVTRKKGTVVDKYDTAKLNNVNTCERFKYLMSEKIRRINTDINDSIDTKWKKIKDTIKVVTESEIGKVKTVRKPWFNDICEDALNRRKEARNQWLNDQHNIEKEIAYKECQKSASRVFRNEKRKCTRNLLEEAEVDSRMNRTRQLYQKVNSIRGGYKKHNKFLKNEDGSLTTGQEEILEKWRQYFGQILNCENPEETFEFPLVETNDCECLPPTRNEIKQQEERLPEEWNTALVCPIHKKNDPQICSNYRGIALLNVTYKILAYCLLDRIQPIAEEIIGDYQGGFKPNRSTTDQIFVIRQTLQKMWEFNKDVYILFVDFKKAYDSIHRASLINILREFKFPKKLVNLVEASTV</sequence>
<proteinExistence type="predicted"/>
<keyword evidence="3" id="KW-1185">Reference proteome</keyword>
<dbReference type="OrthoDB" id="6622538at2759"/>
<dbReference type="CDD" id="cd09076">
    <property type="entry name" value="L1-EN"/>
    <property type="match status" value="1"/>
</dbReference>
<feature type="domain" description="Endonuclease/exonuclease/phosphatase" evidence="2">
    <location>
        <begin position="32"/>
        <end position="235"/>
    </location>
</feature>
<dbReference type="Gene3D" id="3.60.10.10">
    <property type="entry name" value="Endonuclease/exonuclease/phosphatase"/>
    <property type="match status" value="1"/>
</dbReference>
<evidence type="ECO:0000313" key="4">
    <source>
        <dbReference type="RefSeq" id="XP_025421560.1"/>
    </source>
</evidence>
<dbReference type="PANTHER" id="PTHR19446">
    <property type="entry name" value="REVERSE TRANSCRIPTASES"/>
    <property type="match status" value="1"/>
</dbReference>
<feature type="domain" description="Reverse transcriptase" evidence="1">
    <location>
        <begin position="503"/>
        <end position="609"/>
    </location>
</feature>
<dbReference type="InterPro" id="IPR043502">
    <property type="entry name" value="DNA/RNA_pol_sf"/>
</dbReference>
<dbReference type="AlphaFoldDB" id="A0A8B8GFD4"/>
<dbReference type="InterPro" id="IPR036691">
    <property type="entry name" value="Endo/exonu/phosph_ase_sf"/>
</dbReference>
<protein>
    <submittedName>
        <fullName evidence="4">Uncharacterized protein LOC112691510</fullName>
    </submittedName>
</protein>
<evidence type="ECO:0000259" key="2">
    <source>
        <dbReference type="Pfam" id="PF03372"/>
    </source>
</evidence>
<gene>
    <name evidence="4" type="primary">LOC112691510</name>
</gene>
<dbReference type="GO" id="GO:0003824">
    <property type="term" value="F:catalytic activity"/>
    <property type="evidence" value="ECO:0007669"/>
    <property type="project" value="InterPro"/>
</dbReference>
<dbReference type="SUPFAM" id="SSF56219">
    <property type="entry name" value="DNase I-like"/>
    <property type="match status" value="1"/>
</dbReference>
<dbReference type="CDD" id="cd01650">
    <property type="entry name" value="RT_nLTR_like"/>
    <property type="match status" value="1"/>
</dbReference>
<organism evidence="3 4">
    <name type="scientific">Sipha flava</name>
    <name type="common">yellow sugarcane aphid</name>
    <dbReference type="NCBI Taxonomy" id="143950"/>
    <lineage>
        <taxon>Eukaryota</taxon>
        <taxon>Metazoa</taxon>
        <taxon>Ecdysozoa</taxon>
        <taxon>Arthropoda</taxon>
        <taxon>Hexapoda</taxon>
        <taxon>Insecta</taxon>
        <taxon>Pterygota</taxon>
        <taxon>Neoptera</taxon>
        <taxon>Paraneoptera</taxon>
        <taxon>Hemiptera</taxon>
        <taxon>Sternorrhyncha</taxon>
        <taxon>Aphidomorpha</taxon>
        <taxon>Aphidoidea</taxon>
        <taxon>Aphididae</taxon>
        <taxon>Sipha</taxon>
    </lineage>
</organism>